<evidence type="ECO:0000313" key="4">
    <source>
        <dbReference type="Proteomes" id="UP001152797"/>
    </source>
</evidence>
<accession>A0A9P1CU74</accession>
<evidence type="ECO:0000313" key="3">
    <source>
        <dbReference type="EMBL" id="CAL1150876.1"/>
    </source>
</evidence>
<keyword evidence="1" id="KW-0175">Coiled coil</keyword>
<name>A0A9P1CU74_9DINO</name>
<reference evidence="3" key="2">
    <citation type="submission" date="2024-04" db="EMBL/GenBank/DDBJ databases">
        <authorList>
            <person name="Chen Y."/>
            <person name="Shah S."/>
            <person name="Dougan E. K."/>
            <person name="Thang M."/>
            <person name="Chan C."/>
        </authorList>
    </citation>
    <scope>NUCLEOTIDE SEQUENCE [LARGE SCALE GENOMIC DNA]</scope>
</reference>
<feature type="coiled-coil region" evidence="1">
    <location>
        <begin position="82"/>
        <end position="109"/>
    </location>
</feature>
<dbReference type="Proteomes" id="UP001152797">
    <property type="component" value="Unassembled WGS sequence"/>
</dbReference>
<dbReference type="EMBL" id="CAMXCT030002339">
    <property type="protein sequence ID" value="CAL4784813.1"/>
    <property type="molecule type" value="Genomic_DNA"/>
</dbReference>
<reference evidence="2" key="1">
    <citation type="submission" date="2022-10" db="EMBL/GenBank/DDBJ databases">
        <authorList>
            <person name="Chen Y."/>
            <person name="Dougan E. K."/>
            <person name="Chan C."/>
            <person name="Rhodes N."/>
            <person name="Thang M."/>
        </authorList>
    </citation>
    <scope>NUCLEOTIDE SEQUENCE</scope>
</reference>
<organism evidence="2">
    <name type="scientific">Cladocopium goreaui</name>
    <dbReference type="NCBI Taxonomy" id="2562237"/>
    <lineage>
        <taxon>Eukaryota</taxon>
        <taxon>Sar</taxon>
        <taxon>Alveolata</taxon>
        <taxon>Dinophyceae</taxon>
        <taxon>Suessiales</taxon>
        <taxon>Symbiodiniaceae</taxon>
        <taxon>Cladocopium</taxon>
    </lineage>
</organism>
<sequence>MADGQLMERPIELEEIHVLKAELQELRKDCGQLDAELRSSKRSLNSAKVRHGELKKKVQLREAENNQISEKLGSAEKEFMELQQWRQKAKQQVQQVKDLQEGIEKEQQDSDAHIAELREVVERKGRPKTAKALEAEEAHGRREALDDHCGRLQILRDYIKGALPQMDPDELHELLKSREPEEDDWKPQDPESLDASADRIIAELQKQHDKFIKELVDKFNSIIDKKNNNLKRINKGLFISSLLRPEKCALSEHATIREILDDAAALCRVRCAQNARFPKETIRMGGSGESEGSEDQ</sequence>
<evidence type="ECO:0000256" key="1">
    <source>
        <dbReference type="SAM" id="Coils"/>
    </source>
</evidence>
<feature type="coiled-coil region" evidence="1">
    <location>
        <begin position="16"/>
        <end position="43"/>
    </location>
</feature>
<comment type="caution">
    <text evidence="2">The sequence shown here is derived from an EMBL/GenBank/DDBJ whole genome shotgun (WGS) entry which is preliminary data.</text>
</comment>
<dbReference type="OrthoDB" id="447256at2759"/>
<keyword evidence="4" id="KW-1185">Reference proteome</keyword>
<dbReference type="EMBL" id="CAMXCT020002339">
    <property type="protein sequence ID" value="CAL1150876.1"/>
    <property type="molecule type" value="Genomic_DNA"/>
</dbReference>
<protein>
    <submittedName>
        <fullName evidence="2">Uncharacterized protein</fullName>
    </submittedName>
</protein>
<proteinExistence type="predicted"/>
<dbReference type="AlphaFoldDB" id="A0A9P1CU74"/>
<evidence type="ECO:0000313" key="2">
    <source>
        <dbReference type="EMBL" id="CAI3997501.1"/>
    </source>
</evidence>
<gene>
    <name evidence="2" type="ORF">C1SCF055_LOCUS23877</name>
</gene>
<dbReference type="EMBL" id="CAMXCT010002339">
    <property type="protein sequence ID" value="CAI3997501.1"/>
    <property type="molecule type" value="Genomic_DNA"/>
</dbReference>